<comment type="catalytic activity">
    <reaction evidence="13">
        <text>FMN + ATP + H(+) = FAD + diphosphate</text>
        <dbReference type="Rhea" id="RHEA:17237"/>
        <dbReference type="ChEBI" id="CHEBI:15378"/>
        <dbReference type="ChEBI" id="CHEBI:30616"/>
        <dbReference type="ChEBI" id="CHEBI:33019"/>
        <dbReference type="ChEBI" id="CHEBI:57692"/>
        <dbReference type="ChEBI" id="CHEBI:58210"/>
        <dbReference type="EC" id="2.7.7.2"/>
    </reaction>
</comment>
<dbReference type="InterPro" id="IPR001453">
    <property type="entry name" value="MoaB/Mog_dom"/>
</dbReference>
<dbReference type="InterPro" id="IPR002500">
    <property type="entry name" value="PAPS_reduct_dom"/>
</dbReference>
<dbReference type="InterPro" id="IPR036425">
    <property type="entry name" value="MoaB/Mog-like_dom_sf"/>
</dbReference>
<evidence type="ECO:0000256" key="11">
    <source>
        <dbReference type="ARBA" id="ARBA00031145"/>
    </source>
</evidence>
<dbReference type="GO" id="GO:0005524">
    <property type="term" value="F:ATP binding"/>
    <property type="evidence" value="ECO:0007669"/>
    <property type="project" value="UniProtKB-KW"/>
</dbReference>
<comment type="similarity">
    <text evidence="2">In the N-terminal section; belongs to the MoaB/Mog family.</text>
</comment>
<accession>A0A9P1I9J5</accession>
<dbReference type="Gene3D" id="3.40.980.10">
    <property type="entry name" value="MoaB/Mog-like domain"/>
    <property type="match status" value="1"/>
</dbReference>
<evidence type="ECO:0000256" key="7">
    <source>
        <dbReference type="ARBA" id="ARBA00022695"/>
    </source>
</evidence>
<dbReference type="EC" id="2.7.7.2" evidence="3"/>
<evidence type="ECO:0000256" key="13">
    <source>
        <dbReference type="ARBA" id="ARBA00049494"/>
    </source>
</evidence>
<keyword evidence="9" id="KW-0274">FAD</keyword>
<keyword evidence="10" id="KW-0067">ATP-binding</keyword>
<dbReference type="CDD" id="cd00885">
    <property type="entry name" value="cinA"/>
    <property type="match status" value="1"/>
</dbReference>
<sequence length="1179" mass="136746">MLFETDFPRSYKSKKSNDSKIGNVYDRFLEYGEELARNLEQPASCRAYASCFDEQELWRKWPPERGDIGKRSLKRHLHSYSHLENREIGQIQNLQGKRSLEAAILASECREFRFDQTLFTKSRRGAARKLRWAENRRIIMRDVQKIVAYDAPKQVLDLAPEFGGDPVEQIMIVEPDDRDYGTLFECHKYILVLRKSSLDVFCFENTTKKPTKLLKTYILPRGWKYQKIGWNKINESIFVQANKRNCEKKRKEHSFLMFQAFPFEFETSFSIDSHAIPDWCSPIQNITIEEDLVQIITKSQAIFYSFPEICQKFGNSAGFSEARERIGLKIEIPVMFEISKLGEPLRYLMGSFLMIQCSSNMPLLVGFPTEKTREFCIKNYENPEIPPIFPANFPVFRGGRDSMELGMFSRLQHESCLIFPDFFTATFLVYEGCDAVKYCVGNHWNLAENASNPLKISEVWRTRIFPHVSDRNEYRKLEYDQRYCRGEIPAKKRRVQLRTPPFIEAKLWDYVPIFPQKIHDTQFDDENLHINLSIDVAHVTPDGYFESTDYGNPITVQFQYIIDYENGEILRIIPIFGQNFGAEQISIEEDLMIIQKTHQNLPKIEIWELIEPQQYLSDAEAESGAEKNRAKKFISRAEKRKSLFWQSADFHLPDEDDDSDYRFMRSVMKGRKTAAIVVIGDEILKGTTKDTNSHFLSQRLHELGVNLKKICVVGDEIEEISREIRNASKHYDYVITSGGVGPTHDDKTYLGLARAFDDQMHFSIDIREAVNRFLPGYTAKKRAEILQANPIKPPKLDVTISEMTRIATDKLSTVPKSSELLWGTQKSSGEPSIFPVVKLKNVISLPGVPRFCEKAFDELQDQLFPVQERPKVFKETIYTNLDEFDFSIKLTELAQRFSGKCEIGSYPEGKNGKFYKTKLIIEAEMPEILEKCAKELRELLQGHLVYYDSQPWQNTVEKWRDFKLRSTPMYREKLEVAERIVQKIVDEYSLDEIALSFNGGKDCTVLLHLLRVMVDEKYGPGKVIQGFHIVVEDQFPEATQFIIDAAKFYNITVLEFPGPLKSGLEALKKQRPRITPVLMGSRSTDPTGKYLKSPIQWTDSDWPKVLRVCPILDWTYTEVWMLLRGLCIPYCKLYDQGYTSLGGRDNTVKNEALKIGNDVYLPAYRLIDDEEERKNRSNL</sequence>
<dbReference type="Proteomes" id="UP001152747">
    <property type="component" value="Unassembled WGS sequence"/>
</dbReference>
<dbReference type="AlphaFoldDB" id="A0A9P1I9J5"/>
<keyword evidence="6" id="KW-0808">Transferase</keyword>
<evidence type="ECO:0000313" key="15">
    <source>
        <dbReference type="EMBL" id="CAI5440959.1"/>
    </source>
</evidence>
<evidence type="ECO:0000259" key="14">
    <source>
        <dbReference type="SMART" id="SM00852"/>
    </source>
</evidence>
<dbReference type="SUPFAM" id="SSF52402">
    <property type="entry name" value="Adenine nucleotide alpha hydrolases-like"/>
    <property type="match status" value="1"/>
</dbReference>
<keyword evidence="16" id="KW-1185">Reference proteome</keyword>
<keyword evidence="7" id="KW-0548">Nucleotidyltransferase</keyword>
<dbReference type="OrthoDB" id="270728at2759"/>
<evidence type="ECO:0000256" key="4">
    <source>
        <dbReference type="ARBA" id="ARBA00022630"/>
    </source>
</evidence>
<keyword evidence="8" id="KW-0547">Nucleotide-binding</keyword>
<name>A0A9P1I9J5_9PELO</name>
<proteinExistence type="inferred from homology"/>
<evidence type="ECO:0000256" key="12">
    <source>
        <dbReference type="ARBA" id="ARBA00031871"/>
    </source>
</evidence>
<dbReference type="SUPFAM" id="SSF53218">
    <property type="entry name" value="Molybdenum cofactor biosynthesis proteins"/>
    <property type="match status" value="1"/>
</dbReference>
<dbReference type="PANTHER" id="PTHR23293:SF9">
    <property type="entry name" value="FAD SYNTHASE"/>
    <property type="match status" value="1"/>
</dbReference>
<keyword evidence="5" id="KW-0288">FMN</keyword>
<feature type="domain" description="MoaB/Mog" evidence="14">
    <location>
        <begin position="675"/>
        <end position="867"/>
    </location>
</feature>
<comment type="pathway">
    <text evidence="1">Cofactor biosynthesis; FAD biosynthesis; FAD from FMN: step 1/1.</text>
</comment>
<evidence type="ECO:0000313" key="16">
    <source>
        <dbReference type="Proteomes" id="UP001152747"/>
    </source>
</evidence>
<evidence type="ECO:0000256" key="6">
    <source>
        <dbReference type="ARBA" id="ARBA00022679"/>
    </source>
</evidence>
<evidence type="ECO:0000256" key="3">
    <source>
        <dbReference type="ARBA" id="ARBA00012393"/>
    </source>
</evidence>
<dbReference type="GO" id="GO:0003919">
    <property type="term" value="F:FMN adenylyltransferase activity"/>
    <property type="evidence" value="ECO:0007669"/>
    <property type="project" value="UniProtKB-EC"/>
</dbReference>
<evidence type="ECO:0000256" key="2">
    <source>
        <dbReference type="ARBA" id="ARBA00007589"/>
    </source>
</evidence>
<dbReference type="GO" id="GO:0006747">
    <property type="term" value="P:FAD biosynthetic process"/>
    <property type="evidence" value="ECO:0007669"/>
    <property type="project" value="TreeGrafter"/>
</dbReference>
<dbReference type="CDD" id="cd23948">
    <property type="entry name" value="FAD_synthase"/>
    <property type="match status" value="1"/>
</dbReference>
<dbReference type="InterPro" id="IPR014729">
    <property type="entry name" value="Rossmann-like_a/b/a_fold"/>
</dbReference>
<dbReference type="Pfam" id="PF00994">
    <property type="entry name" value="MoCF_biosynth"/>
    <property type="match status" value="1"/>
</dbReference>
<dbReference type="Pfam" id="PF24102">
    <property type="entry name" value="FLAD1_M"/>
    <property type="match status" value="1"/>
</dbReference>
<dbReference type="PANTHER" id="PTHR23293">
    <property type="entry name" value="FAD SYNTHETASE-RELATED FMN ADENYLYLTRANSFERASE"/>
    <property type="match status" value="1"/>
</dbReference>
<evidence type="ECO:0000256" key="5">
    <source>
        <dbReference type="ARBA" id="ARBA00022643"/>
    </source>
</evidence>
<evidence type="ECO:0000256" key="9">
    <source>
        <dbReference type="ARBA" id="ARBA00022827"/>
    </source>
</evidence>
<comment type="caution">
    <text evidence="15">The sequence shown here is derived from an EMBL/GenBank/DDBJ whole genome shotgun (WGS) entry which is preliminary data.</text>
</comment>
<organism evidence="15 16">
    <name type="scientific">Caenorhabditis angaria</name>
    <dbReference type="NCBI Taxonomy" id="860376"/>
    <lineage>
        <taxon>Eukaryota</taxon>
        <taxon>Metazoa</taxon>
        <taxon>Ecdysozoa</taxon>
        <taxon>Nematoda</taxon>
        <taxon>Chromadorea</taxon>
        <taxon>Rhabditida</taxon>
        <taxon>Rhabditina</taxon>
        <taxon>Rhabditomorpha</taxon>
        <taxon>Rhabditoidea</taxon>
        <taxon>Rhabditidae</taxon>
        <taxon>Peloderinae</taxon>
        <taxon>Caenorhabditis</taxon>
    </lineage>
</organism>
<evidence type="ECO:0000256" key="1">
    <source>
        <dbReference type="ARBA" id="ARBA00004726"/>
    </source>
</evidence>
<dbReference type="SMART" id="SM00852">
    <property type="entry name" value="MoCF_biosynth"/>
    <property type="match status" value="1"/>
</dbReference>
<evidence type="ECO:0000256" key="10">
    <source>
        <dbReference type="ARBA" id="ARBA00022840"/>
    </source>
</evidence>
<evidence type="ECO:0000256" key="8">
    <source>
        <dbReference type="ARBA" id="ARBA00022741"/>
    </source>
</evidence>
<dbReference type="EMBL" id="CANHGI010000002">
    <property type="protein sequence ID" value="CAI5440959.1"/>
    <property type="molecule type" value="Genomic_DNA"/>
</dbReference>
<reference evidence="15" key="1">
    <citation type="submission" date="2022-11" db="EMBL/GenBank/DDBJ databases">
        <authorList>
            <person name="Kikuchi T."/>
        </authorList>
    </citation>
    <scope>NUCLEOTIDE SEQUENCE</scope>
    <source>
        <strain evidence="15">PS1010</strain>
    </source>
</reference>
<dbReference type="Pfam" id="PF01507">
    <property type="entry name" value="PAPS_reduct"/>
    <property type="match status" value="1"/>
</dbReference>
<keyword evidence="4" id="KW-0285">Flavoprotein</keyword>
<dbReference type="Gene3D" id="3.40.50.620">
    <property type="entry name" value="HUPs"/>
    <property type="match status" value="1"/>
</dbReference>
<gene>
    <name evidence="15" type="ORF">CAMP_LOCUS3596</name>
</gene>
<dbReference type="InterPro" id="IPR056596">
    <property type="entry name" value="FLAD1_M"/>
</dbReference>
<protein>
    <recommendedName>
        <fullName evidence="3">FAD synthase</fullName>
        <ecNumber evidence="3">2.7.7.2</ecNumber>
    </recommendedName>
    <alternativeName>
        <fullName evidence="11">FAD pyrophosphorylase</fullName>
    </alternativeName>
    <alternativeName>
        <fullName evidence="12">FMN adenylyltransferase</fullName>
    </alternativeName>
</protein>